<keyword evidence="1" id="KW-0233">DNA recombination</keyword>
<gene>
    <name evidence="3" type="ORF">AHMF7605_06890</name>
</gene>
<protein>
    <recommendedName>
        <fullName evidence="2">Tyr recombinase domain-containing protein</fullName>
    </recommendedName>
</protein>
<dbReference type="SUPFAM" id="SSF56349">
    <property type="entry name" value="DNA breaking-rejoining enzymes"/>
    <property type="match status" value="1"/>
</dbReference>
<accession>A0A2T2YCN4</accession>
<dbReference type="InterPro" id="IPR002104">
    <property type="entry name" value="Integrase_catalytic"/>
</dbReference>
<dbReference type="PROSITE" id="PS51898">
    <property type="entry name" value="TYR_RECOMBINASE"/>
    <property type="match status" value="1"/>
</dbReference>
<sequence length="63" mass="7440">MRHSYAAHLLESGKDITTVQRLLGHENKRSTMLYTYLIKQQVKWVAHKSGNHILNKEDFNFIQ</sequence>
<dbReference type="EMBL" id="PYFT01000001">
    <property type="protein sequence ID" value="PSR53275.1"/>
    <property type="molecule type" value="Genomic_DNA"/>
</dbReference>
<keyword evidence="4" id="KW-1185">Reference proteome</keyword>
<evidence type="ECO:0000256" key="1">
    <source>
        <dbReference type="ARBA" id="ARBA00023172"/>
    </source>
</evidence>
<evidence type="ECO:0000259" key="2">
    <source>
        <dbReference type="PROSITE" id="PS51898"/>
    </source>
</evidence>
<dbReference type="GO" id="GO:0015074">
    <property type="term" value="P:DNA integration"/>
    <property type="evidence" value="ECO:0007669"/>
    <property type="project" value="InterPro"/>
</dbReference>
<comment type="caution">
    <text evidence="3">The sequence shown here is derived from an EMBL/GenBank/DDBJ whole genome shotgun (WGS) entry which is preliminary data.</text>
</comment>
<dbReference type="GO" id="GO:0006310">
    <property type="term" value="P:DNA recombination"/>
    <property type="evidence" value="ECO:0007669"/>
    <property type="project" value="UniProtKB-KW"/>
</dbReference>
<organism evidence="3 4">
    <name type="scientific">Adhaeribacter arboris</name>
    <dbReference type="NCBI Taxonomy" id="2072846"/>
    <lineage>
        <taxon>Bacteria</taxon>
        <taxon>Pseudomonadati</taxon>
        <taxon>Bacteroidota</taxon>
        <taxon>Cytophagia</taxon>
        <taxon>Cytophagales</taxon>
        <taxon>Hymenobacteraceae</taxon>
        <taxon>Adhaeribacter</taxon>
    </lineage>
</organism>
<reference evidence="3 4" key="1">
    <citation type="submission" date="2018-03" db="EMBL/GenBank/DDBJ databases">
        <title>Adhaeribacter sp. HMF7605 Genome sequencing and assembly.</title>
        <authorList>
            <person name="Kang H."/>
            <person name="Kang J."/>
            <person name="Cha I."/>
            <person name="Kim H."/>
            <person name="Joh K."/>
        </authorList>
    </citation>
    <scope>NUCLEOTIDE SEQUENCE [LARGE SCALE GENOMIC DNA]</scope>
    <source>
        <strain evidence="3 4">HMF7605</strain>
    </source>
</reference>
<dbReference type="AlphaFoldDB" id="A0A2T2YCN4"/>
<dbReference type="InterPro" id="IPR011010">
    <property type="entry name" value="DNA_brk_join_enz"/>
</dbReference>
<dbReference type="Pfam" id="PF00589">
    <property type="entry name" value="Phage_integrase"/>
    <property type="match status" value="1"/>
</dbReference>
<dbReference type="Proteomes" id="UP000240357">
    <property type="component" value="Unassembled WGS sequence"/>
</dbReference>
<dbReference type="GO" id="GO:0003677">
    <property type="term" value="F:DNA binding"/>
    <property type="evidence" value="ECO:0007669"/>
    <property type="project" value="InterPro"/>
</dbReference>
<dbReference type="OrthoDB" id="9801717at2"/>
<evidence type="ECO:0000313" key="3">
    <source>
        <dbReference type="EMBL" id="PSR53275.1"/>
    </source>
</evidence>
<feature type="domain" description="Tyr recombinase" evidence="2">
    <location>
        <begin position="1"/>
        <end position="47"/>
    </location>
</feature>
<evidence type="ECO:0000313" key="4">
    <source>
        <dbReference type="Proteomes" id="UP000240357"/>
    </source>
</evidence>
<dbReference type="InterPro" id="IPR013762">
    <property type="entry name" value="Integrase-like_cat_sf"/>
</dbReference>
<dbReference type="RefSeq" id="WP_106927739.1">
    <property type="nucleotide sequence ID" value="NZ_PYFT01000001.1"/>
</dbReference>
<name>A0A2T2YCN4_9BACT</name>
<dbReference type="Gene3D" id="1.10.443.10">
    <property type="entry name" value="Intergrase catalytic core"/>
    <property type="match status" value="1"/>
</dbReference>
<proteinExistence type="predicted"/>